<evidence type="ECO:0000313" key="1">
    <source>
        <dbReference type="EMBL" id="SQF89511.1"/>
    </source>
</evidence>
<reference evidence="1 2" key="1">
    <citation type="submission" date="2018-06" db="EMBL/GenBank/DDBJ databases">
        <authorList>
            <consortium name="Pathogen Informatics"/>
            <person name="Doyle S."/>
        </authorList>
    </citation>
    <scope>NUCLEOTIDE SEQUENCE [LARGE SCALE GENOMIC DNA]</scope>
    <source>
        <strain evidence="1 2">NCTC10038</strain>
    </source>
</reference>
<dbReference type="RefSeq" id="WP_084375827.1">
    <property type="nucleotide sequence ID" value="NZ_CBCRXZ010000034.1"/>
</dbReference>
<sequence length="116" mass="13387">MTYTLGENHDQNYTCKCGQVERRKLTPAYKKDWRCGKCGFRLKIDMDDLNGHCYTVIRKFAEDVRVDDVVVYRKGYGQTHGAAEKSNPSGEKWYLQVAFYGGHTIPTNQYINVEVP</sequence>
<protein>
    <submittedName>
        <fullName evidence="1">Uncharacterized protein</fullName>
    </submittedName>
</protein>
<proteinExistence type="predicted"/>
<dbReference type="GeneID" id="61636891"/>
<dbReference type="AlphaFoldDB" id="A0A3M3Y4H4"/>
<organism evidence="1 2">
    <name type="scientific">Pseudomonas fluorescens</name>
    <dbReference type="NCBI Taxonomy" id="294"/>
    <lineage>
        <taxon>Bacteria</taxon>
        <taxon>Pseudomonadati</taxon>
        <taxon>Pseudomonadota</taxon>
        <taxon>Gammaproteobacteria</taxon>
        <taxon>Pseudomonadales</taxon>
        <taxon>Pseudomonadaceae</taxon>
        <taxon>Pseudomonas</taxon>
    </lineage>
</organism>
<gene>
    <name evidence="1" type="ORF">NCTC10038_00894</name>
</gene>
<evidence type="ECO:0000313" key="2">
    <source>
        <dbReference type="Proteomes" id="UP000248640"/>
    </source>
</evidence>
<name>A0A3M3Y4H4_PSEFL</name>
<accession>A0A3M3Y4H4</accession>
<dbReference type="Proteomes" id="UP000248640">
    <property type="component" value="Chromosome 1"/>
</dbReference>
<dbReference type="EMBL" id="LS483372">
    <property type="protein sequence ID" value="SQF89511.1"/>
    <property type="molecule type" value="Genomic_DNA"/>
</dbReference>